<proteinExistence type="predicted"/>
<keyword evidence="3" id="KW-1185">Reference proteome</keyword>
<dbReference type="EMBL" id="LGUA01000812">
    <property type="protein sequence ID" value="OAX80044.1"/>
    <property type="molecule type" value="Genomic_DNA"/>
</dbReference>
<evidence type="ECO:0000313" key="2">
    <source>
        <dbReference type="EMBL" id="OAX80044.1"/>
    </source>
</evidence>
<dbReference type="AlphaFoldDB" id="A0A1B7NTD3"/>
<comment type="caution">
    <text evidence="2">The sequence shown here is derived from an EMBL/GenBank/DDBJ whole genome shotgun (WGS) entry which is preliminary data.</text>
</comment>
<dbReference type="Proteomes" id="UP000091918">
    <property type="component" value="Unassembled WGS sequence"/>
</dbReference>
<sequence length="211" mass="23650">MHLSRLKSGWYRFPTDNMPYNLRKRPRHTQGLSATTSKKPRRSPQKAPAGTEPIQTRTGPSENTRSRSRYSGATVIRDYSLSKRSDLPMDDQSLASRYLDAPDELPPGTDPLLAAMGYKYLGFIPNSQLPTPRGEDEPLPPQPVLGGFADINYQIPGSKPDVDLEIFPWVRETAKKDAFTAAFVKSFDNIMEGKVDNSHLTPAQRAAYLHY</sequence>
<evidence type="ECO:0000313" key="3">
    <source>
        <dbReference type="Proteomes" id="UP000091918"/>
    </source>
</evidence>
<protein>
    <submittedName>
        <fullName evidence="2">Uncharacterized protein</fullName>
    </submittedName>
</protein>
<feature type="compositionally biased region" description="Polar residues" evidence="1">
    <location>
        <begin position="53"/>
        <end position="63"/>
    </location>
</feature>
<feature type="region of interest" description="Disordered" evidence="1">
    <location>
        <begin position="1"/>
        <end position="73"/>
    </location>
</feature>
<reference evidence="2 3" key="1">
    <citation type="submission" date="2015-07" db="EMBL/GenBank/DDBJ databases">
        <title>Emmonsia species relationships and genome sequence.</title>
        <authorList>
            <person name="Cuomo C.A."/>
            <person name="Schwartz I.S."/>
            <person name="Kenyon C."/>
            <person name="de Hoog G.S."/>
            <person name="Govender N.P."/>
            <person name="Botha A."/>
            <person name="Moreno L."/>
            <person name="de Vries M."/>
            <person name="Munoz J.F."/>
            <person name="Stielow J.B."/>
        </authorList>
    </citation>
    <scope>NUCLEOTIDE SEQUENCE [LARGE SCALE GENOMIC DNA]</scope>
    <source>
        <strain evidence="2 3">CBS 136260</strain>
    </source>
</reference>
<name>A0A1B7NTD3_9EURO</name>
<organism evidence="2 3">
    <name type="scientific">Emergomyces africanus</name>
    <dbReference type="NCBI Taxonomy" id="1955775"/>
    <lineage>
        <taxon>Eukaryota</taxon>
        <taxon>Fungi</taxon>
        <taxon>Dikarya</taxon>
        <taxon>Ascomycota</taxon>
        <taxon>Pezizomycotina</taxon>
        <taxon>Eurotiomycetes</taxon>
        <taxon>Eurotiomycetidae</taxon>
        <taxon>Onygenales</taxon>
        <taxon>Ajellomycetaceae</taxon>
        <taxon>Emergomyces</taxon>
    </lineage>
</organism>
<accession>A0A1B7NTD3</accession>
<gene>
    <name evidence="2" type="ORF">ACJ72_05625</name>
</gene>
<evidence type="ECO:0000256" key="1">
    <source>
        <dbReference type="SAM" id="MobiDB-lite"/>
    </source>
</evidence>
<dbReference type="OrthoDB" id="4191223at2759"/>